<accession>A0A6H1ZMF4</accession>
<dbReference type="EMBL" id="MT144118">
    <property type="protein sequence ID" value="QJA49113.1"/>
    <property type="molecule type" value="Genomic_DNA"/>
</dbReference>
<dbReference type="EMBL" id="MT144739">
    <property type="protein sequence ID" value="QJH98537.1"/>
    <property type="molecule type" value="Genomic_DNA"/>
</dbReference>
<reference evidence="2" key="1">
    <citation type="submission" date="2020-03" db="EMBL/GenBank/DDBJ databases">
        <title>The deep terrestrial virosphere.</title>
        <authorList>
            <person name="Holmfeldt K."/>
            <person name="Nilsson E."/>
            <person name="Simone D."/>
            <person name="Lopez-Fernandez M."/>
            <person name="Wu X."/>
            <person name="de Brujin I."/>
            <person name="Lundin D."/>
            <person name="Andersson A."/>
            <person name="Bertilsson S."/>
            <person name="Dopson M."/>
        </authorList>
    </citation>
    <scope>NUCLEOTIDE SEQUENCE</scope>
    <source>
        <strain evidence="2">TM448A01231</strain>
        <strain evidence="3">TM448B01337</strain>
    </source>
</reference>
<evidence type="ECO:0000313" key="3">
    <source>
        <dbReference type="EMBL" id="QJH98537.1"/>
    </source>
</evidence>
<evidence type="ECO:0000313" key="2">
    <source>
        <dbReference type="EMBL" id="QJA49113.1"/>
    </source>
</evidence>
<proteinExistence type="predicted"/>
<protein>
    <submittedName>
        <fullName evidence="2">Uncharacterized protein</fullName>
    </submittedName>
</protein>
<evidence type="ECO:0000256" key="1">
    <source>
        <dbReference type="SAM" id="MobiDB-lite"/>
    </source>
</evidence>
<sequence length="553" mass="63915">MADEETEILGEEIPPTPEIGPELPSWVPLAPGPSTVKPWLGKLTDYFISAMEAIFKFFADFMLNDVPAFFRERIKEGVKLLDPREEEIWNGIFKDLTSAGIITPGLAKEILRFKSLPAGANTVFNVMMLNSWLGQYVKTLADSTLAPYVQNLNKVYSPNLPNPGNAIAAGFMYPDLQEKVFDILRRHGFSEENIEILFKSSHRMYDLNVVMMLYLRKELDDVEVKDRMFKLGIPGKLADEIMKTWIIIPPVQDILTMVAKEAFEPDQIMRYGLDEEFPAEQAEWLEKQGLTEYWQKKYWIAHWSYPGPGQVLTMLHRGLITEEEVSEYYRVVEMPPFWRRLLSKISFQPYTRVDTRRMHQMGVLSDEELVKAYMDQGYDQEHAEKMAEFTKRYNAQEKTTVTMSQIIKAYRSSMISRADSKDLLKSLRYNDDTAEFLLSQADFTEQLEIQDLYVDSVKTRYTNNLIEDLEARTMLSKLNLPGARIDALLERWNASRIAYAKIPSKTDLDKFLKSGIITTDVYRIEMYRLGYDFRYTDWYLQSTGKAAAAAAKA</sequence>
<gene>
    <name evidence="2" type="ORF">TM448A01231_0013</name>
    <name evidence="3" type="ORF">TM448B01337_0013</name>
</gene>
<dbReference type="AlphaFoldDB" id="A0A6H1ZMF4"/>
<feature type="compositionally biased region" description="Acidic residues" evidence="1">
    <location>
        <begin position="1"/>
        <end position="10"/>
    </location>
</feature>
<name>A0A6H1ZMF4_9ZZZZ</name>
<organism evidence="2">
    <name type="scientific">viral metagenome</name>
    <dbReference type="NCBI Taxonomy" id="1070528"/>
    <lineage>
        <taxon>unclassified sequences</taxon>
        <taxon>metagenomes</taxon>
        <taxon>organismal metagenomes</taxon>
    </lineage>
</organism>
<feature type="region of interest" description="Disordered" evidence="1">
    <location>
        <begin position="1"/>
        <end position="22"/>
    </location>
</feature>